<organism evidence="7 8">
    <name type="scientific">Emericellopsis atlantica</name>
    <dbReference type="NCBI Taxonomy" id="2614577"/>
    <lineage>
        <taxon>Eukaryota</taxon>
        <taxon>Fungi</taxon>
        <taxon>Dikarya</taxon>
        <taxon>Ascomycota</taxon>
        <taxon>Pezizomycotina</taxon>
        <taxon>Sordariomycetes</taxon>
        <taxon>Hypocreomycetidae</taxon>
        <taxon>Hypocreales</taxon>
        <taxon>Bionectriaceae</taxon>
        <taxon>Emericellopsis</taxon>
    </lineage>
</organism>
<sequence length="194" mass="22023">MSNEQTMSSLSPLNQVDPSSADESPCSEGSMVEAFPYSSTIMSLHELDEILSTCWSDDNAIATDSDPGQHLQTEDTPALHEHVVEQKRRIQSPGRTTCNPSDDGRGISAQRRRPACEYPGCGKTYSRKEHLNRHIKNKHMQDHRKFICEFCGKAGFFNRADNLNAHRRLHTRPNTRKCRVTFDSEAQRIAPIRR</sequence>
<dbReference type="Gene3D" id="3.30.160.60">
    <property type="entry name" value="Classic Zinc Finger"/>
    <property type="match status" value="2"/>
</dbReference>
<dbReference type="SUPFAM" id="SSF57667">
    <property type="entry name" value="beta-beta-alpha zinc fingers"/>
    <property type="match status" value="1"/>
</dbReference>
<dbReference type="OrthoDB" id="5095988at2759"/>
<feature type="compositionally biased region" description="Polar residues" evidence="5">
    <location>
        <begin position="1"/>
        <end position="22"/>
    </location>
</feature>
<evidence type="ECO:0000256" key="3">
    <source>
        <dbReference type="ARBA" id="ARBA00022833"/>
    </source>
</evidence>
<gene>
    <name evidence="7" type="ORF">F5Z01DRAFT_667642</name>
</gene>
<dbReference type="GO" id="GO:0000981">
    <property type="term" value="F:DNA-binding transcription factor activity, RNA polymerase II-specific"/>
    <property type="evidence" value="ECO:0007669"/>
    <property type="project" value="TreeGrafter"/>
</dbReference>
<reference evidence="7" key="1">
    <citation type="journal article" date="2021" name="IMA Fungus">
        <title>Genomic characterization of three marine fungi, including Emericellopsis atlantica sp. nov. with signatures of a generalist lifestyle and marine biomass degradation.</title>
        <authorList>
            <person name="Hagestad O.C."/>
            <person name="Hou L."/>
            <person name="Andersen J.H."/>
            <person name="Hansen E.H."/>
            <person name="Altermark B."/>
            <person name="Li C."/>
            <person name="Kuhnert E."/>
            <person name="Cox R.J."/>
            <person name="Crous P.W."/>
            <person name="Spatafora J.W."/>
            <person name="Lail K."/>
            <person name="Amirebrahimi M."/>
            <person name="Lipzen A."/>
            <person name="Pangilinan J."/>
            <person name="Andreopoulos W."/>
            <person name="Hayes R.D."/>
            <person name="Ng V."/>
            <person name="Grigoriev I.V."/>
            <person name="Jackson S.A."/>
            <person name="Sutton T.D.S."/>
            <person name="Dobson A.D.W."/>
            <person name="Rama T."/>
        </authorList>
    </citation>
    <scope>NUCLEOTIDE SEQUENCE</scope>
    <source>
        <strain evidence="7">TS7</strain>
    </source>
</reference>
<dbReference type="PANTHER" id="PTHR23235:SF120">
    <property type="entry name" value="KRUPPEL-LIKE FACTOR 15"/>
    <property type="match status" value="1"/>
</dbReference>
<evidence type="ECO:0000256" key="2">
    <source>
        <dbReference type="ARBA" id="ARBA00022771"/>
    </source>
</evidence>
<feature type="domain" description="C2H2-type" evidence="6">
    <location>
        <begin position="114"/>
        <end position="144"/>
    </location>
</feature>
<protein>
    <recommendedName>
        <fullName evidence="6">C2H2-type domain-containing protein</fullName>
    </recommendedName>
</protein>
<dbReference type="Pfam" id="PF00096">
    <property type="entry name" value="zf-C2H2"/>
    <property type="match status" value="1"/>
</dbReference>
<dbReference type="PROSITE" id="PS00028">
    <property type="entry name" value="ZINC_FINGER_C2H2_1"/>
    <property type="match status" value="1"/>
</dbReference>
<dbReference type="InterPro" id="IPR036236">
    <property type="entry name" value="Znf_C2H2_sf"/>
</dbReference>
<evidence type="ECO:0000313" key="8">
    <source>
        <dbReference type="Proteomes" id="UP000887229"/>
    </source>
</evidence>
<dbReference type="Proteomes" id="UP000887229">
    <property type="component" value="Unassembled WGS sequence"/>
</dbReference>
<keyword evidence="8" id="KW-1185">Reference proteome</keyword>
<evidence type="ECO:0000256" key="4">
    <source>
        <dbReference type="PROSITE-ProRule" id="PRU00042"/>
    </source>
</evidence>
<evidence type="ECO:0000256" key="5">
    <source>
        <dbReference type="SAM" id="MobiDB-lite"/>
    </source>
</evidence>
<keyword evidence="2 4" id="KW-0863">Zinc-finger</keyword>
<dbReference type="GeneID" id="70295196"/>
<keyword evidence="3" id="KW-0862">Zinc</keyword>
<keyword evidence="1" id="KW-0479">Metal-binding</keyword>
<evidence type="ECO:0000313" key="7">
    <source>
        <dbReference type="EMBL" id="KAG9249967.1"/>
    </source>
</evidence>
<dbReference type="InterPro" id="IPR013087">
    <property type="entry name" value="Znf_C2H2_type"/>
</dbReference>
<dbReference type="PANTHER" id="PTHR23235">
    <property type="entry name" value="KRUEPPEL-LIKE TRANSCRIPTION FACTOR"/>
    <property type="match status" value="1"/>
</dbReference>
<feature type="region of interest" description="Disordered" evidence="5">
    <location>
        <begin position="1"/>
        <end position="30"/>
    </location>
</feature>
<evidence type="ECO:0000256" key="1">
    <source>
        <dbReference type="ARBA" id="ARBA00022723"/>
    </source>
</evidence>
<dbReference type="GO" id="GO:0000978">
    <property type="term" value="F:RNA polymerase II cis-regulatory region sequence-specific DNA binding"/>
    <property type="evidence" value="ECO:0007669"/>
    <property type="project" value="TreeGrafter"/>
</dbReference>
<dbReference type="PROSITE" id="PS50157">
    <property type="entry name" value="ZINC_FINGER_C2H2_2"/>
    <property type="match status" value="1"/>
</dbReference>
<name>A0A9P7ZDV0_9HYPO</name>
<dbReference type="AlphaFoldDB" id="A0A9P7ZDV0"/>
<comment type="caution">
    <text evidence="7">The sequence shown here is derived from an EMBL/GenBank/DDBJ whole genome shotgun (WGS) entry which is preliminary data.</text>
</comment>
<dbReference type="RefSeq" id="XP_046113891.1">
    <property type="nucleotide sequence ID" value="XM_046264293.1"/>
</dbReference>
<feature type="region of interest" description="Disordered" evidence="5">
    <location>
        <begin position="85"/>
        <end position="111"/>
    </location>
</feature>
<dbReference type="GO" id="GO:0008270">
    <property type="term" value="F:zinc ion binding"/>
    <property type="evidence" value="ECO:0007669"/>
    <property type="project" value="UniProtKB-KW"/>
</dbReference>
<dbReference type="SMART" id="SM00355">
    <property type="entry name" value="ZnF_C2H2"/>
    <property type="match status" value="2"/>
</dbReference>
<evidence type="ECO:0000259" key="6">
    <source>
        <dbReference type="PROSITE" id="PS50157"/>
    </source>
</evidence>
<accession>A0A9P7ZDV0</accession>
<dbReference type="EMBL" id="MU251286">
    <property type="protein sequence ID" value="KAG9249967.1"/>
    <property type="molecule type" value="Genomic_DNA"/>
</dbReference>
<proteinExistence type="predicted"/>